<sequence length="105" mass="12098">MSSSRFVLPILLSQKQFYLCFRQLHGGTLRGARNTAFNIKKDVEDTTSKGWLDRVKMFTSQKVTAYDEYKSMVEKMDESEKKTYNDGFIKGVFVSGHKETGKSRL</sequence>
<keyword evidence="1" id="KW-1185">Reference proteome</keyword>
<organism evidence="1 2">
    <name type="scientific">Meloidogyne hapla</name>
    <name type="common">Root-knot nematode worm</name>
    <dbReference type="NCBI Taxonomy" id="6305"/>
    <lineage>
        <taxon>Eukaryota</taxon>
        <taxon>Metazoa</taxon>
        <taxon>Ecdysozoa</taxon>
        <taxon>Nematoda</taxon>
        <taxon>Chromadorea</taxon>
        <taxon>Rhabditida</taxon>
        <taxon>Tylenchina</taxon>
        <taxon>Tylenchomorpha</taxon>
        <taxon>Tylenchoidea</taxon>
        <taxon>Meloidogynidae</taxon>
        <taxon>Meloidogyninae</taxon>
        <taxon>Meloidogyne</taxon>
    </lineage>
</organism>
<dbReference type="WBParaSite" id="MhA1_Contig2387.frz3.gene2">
    <property type="protein sequence ID" value="MhA1_Contig2387.frz3.gene2"/>
    <property type="gene ID" value="MhA1_Contig2387.frz3.gene2"/>
</dbReference>
<evidence type="ECO:0000313" key="1">
    <source>
        <dbReference type="Proteomes" id="UP000095281"/>
    </source>
</evidence>
<evidence type="ECO:0000313" key="2">
    <source>
        <dbReference type="WBParaSite" id="MhA1_Contig2387.frz3.gene2"/>
    </source>
</evidence>
<dbReference type="AlphaFoldDB" id="A0A1I8BH92"/>
<reference evidence="2" key="1">
    <citation type="submission" date="2016-11" db="UniProtKB">
        <authorList>
            <consortium name="WormBaseParasite"/>
        </authorList>
    </citation>
    <scope>IDENTIFICATION</scope>
</reference>
<name>A0A1I8BH92_MELHA</name>
<proteinExistence type="predicted"/>
<accession>A0A1I8BH92</accession>
<dbReference type="Proteomes" id="UP000095281">
    <property type="component" value="Unplaced"/>
</dbReference>
<protein>
    <submittedName>
        <fullName evidence="2">HTH CENPB-type domain-containing protein</fullName>
    </submittedName>
</protein>